<evidence type="ECO:0000259" key="2">
    <source>
        <dbReference type="Pfam" id="PF12229"/>
    </source>
</evidence>
<feature type="domain" description="YoaR-like putative peptidoglycan binding" evidence="2">
    <location>
        <begin position="117"/>
        <end position="224"/>
    </location>
</feature>
<dbReference type="AlphaFoldDB" id="A0A411YFD1"/>
<evidence type="ECO:0000313" key="4">
    <source>
        <dbReference type="Proteomes" id="UP000291469"/>
    </source>
</evidence>
<sequence length="582" mass="62738">MVVNEASSRAERPRTRRGIGPLGWAVTGVVVLAVLSWLTPIALGTLRPDALPGTVLTGVRESGEGVGPDASGVDVGGLDGEQLETAVVELAHARLDEEITVEWEAPEGAVADDERLTVTAGELGYDVDIDETVQRIRGRGRQVNPITAWSDHIASIRNGIAVPVASSFDEGRAEAWAQETADDLALDPEEGEVTLEGASVSRRDPETGARIDADELAGELAQAAATPGEATLTPEVEALEPETTTETVDAGVAAAETAIDGDIVLARGDGEVRLSPEQIGDLFDVERSGGDFALDLDTDGLAETIDDETVEAIERDPISSEITLEGGAIQISDSRQGFAFDLDTAAAQVEAIAAGEGDREQELDVEIVEPERSREEAEDIGIEEVISEFTTEYTAGEPRARNIQRIADMVDGEVVEPGETFSVNDHVGPRTEEAGFEADGTIIDGELEEQVGGGVSQFATTMYNAIYFGGYEFLVAQPHSYYISRYPAGREATLHYDLIDLEFRNDSPYGLLIDTSHTADSVTVRIWSTEWVEVEAEASDRTRHREGQTIDGFDITVTRILRYPDGTVEREPRHTRYEPTDQ</sequence>
<reference evidence="3 4" key="1">
    <citation type="submission" date="2019-01" db="EMBL/GenBank/DDBJ databases">
        <title>Egibacter rhizosphaerae EGI 80759T.</title>
        <authorList>
            <person name="Chen D.-D."/>
            <person name="Tian Y."/>
            <person name="Jiao J.-Y."/>
            <person name="Zhang X.-T."/>
            <person name="Zhang Y.-G."/>
            <person name="Zhang Y."/>
            <person name="Xiao M."/>
            <person name="Shu W.-S."/>
            <person name="Li W.-J."/>
        </authorList>
    </citation>
    <scope>NUCLEOTIDE SEQUENCE [LARGE SCALE GENOMIC DNA]</scope>
    <source>
        <strain evidence="3 4">EGI 80759</strain>
    </source>
</reference>
<evidence type="ECO:0000313" key="3">
    <source>
        <dbReference type="EMBL" id="QBI19945.1"/>
    </source>
</evidence>
<dbReference type="KEGG" id="erz:ER308_10490"/>
<keyword evidence="4" id="KW-1185">Reference proteome</keyword>
<proteinExistence type="predicted"/>
<protein>
    <recommendedName>
        <fullName evidence="2">YoaR-like putative peptidoglycan binding domain-containing protein</fullName>
    </recommendedName>
</protein>
<dbReference type="PANTHER" id="PTHR35788:SF1">
    <property type="entry name" value="EXPORTED PROTEIN"/>
    <property type="match status" value="1"/>
</dbReference>
<keyword evidence="1" id="KW-1133">Transmembrane helix</keyword>
<name>A0A411YFD1_9ACTN</name>
<evidence type="ECO:0000256" key="1">
    <source>
        <dbReference type="SAM" id="Phobius"/>
    </source>
</evidence>
<dbReference type="InterPro" id="IPR007391">
    <property type="entry name" value="Vancomycin_resist_VanW"/>
</dbReference>
<dbReference type="InterPro" id="IPR052913">
    <property type="entry name" value="Glycopeptide_resist_protein"/>
</dbReference>
<keyword evidence="1" id="KW-0812">Transmembrane</keyword>
<dbReference type="PANTHER" id="PTHR35788">
    <property type="entry name" value="EXPORTED PROTEIN-RELATED"/>
    <property type="match status" value="1"/>
</dbReference>
<dbReference type="InterPro" id="IPR022029">
    <property type="entry name" value="YoaR-like_PG-bd"/>
</dbReference>
<organism evidence="3 4">
    <name type="scientific">Egibacter rhizosphaerae</name>
    <dbReference type="NCBI Taxonomy" id="1670831"/>
    <lineage>
        <taxon>Bacteria</taxon>
        <taxon>Bacillati</taxon>
        <taxon>Actinomycetota</taxon>
        <taxon>Nitriliruptoria</taxon>
        <taxon>Egibacterales</taxon>
        <taxon>Egibacteraceae</taxon>
        <taxon>Egibacter</taxon>
    </lineage>
</organism>
<dbReference type="Pfam" id="PF12229">
    <property type="entry name" value="PG_binding_4"/>
    <property type="match status" value="1"/>
</dbReference>
<dbReference type="OrthoDB" id="9813301at2"/>
<accession>A0A411YFD1</accession>
<dbReference type="EMBL" id="CP036402">
    <property type="protein sequence ID" value="QBI19945.1"/>
    <property type="molecule type" value="Genomic_DNA"/>
</dbReference>
<dbReference type="Pfam" id="PF04294">
    <property type="entry name" value="VanW"/>
    <property type="match status" value="1"/>
</dbReference>
<dbReference type="Proteomes" id="UP000291469">
    <property type="component" value="Chromosome"/>
</dbReference>
<keyword evidence="1" id="KW-0472">Membrane</keyword>
<feature type="transmembrane region" description="Helical" evidence="1">
    <location>
        <begin position="21"/>
        <end position="43"/>
    </location>
</feature>
<gene>
    <name evidence="3" type="ORF">ER308_10490</name>
</gene>